<dbReference type="Pfam" id="PF00291">
    <property type="entry name" value="PALP"/>
    <property type="match status" value="1"/>
</dbReference>
<proteinExistence type="predicted"/>
<dbReference type="EMBL" id="DSEU01000062">
    <property type="protein sequence ID" value="HEM67687.1"/>
    <property type="molecule type" value="Genomic_DNA"/>
</dbReference>
<keyword evidence="1" id="KW-0472">Membrane</keyword>
<reference evidence="3" key="1">
    <citation type="journal article" date="2020" name="mSystems">
        <title>Genome- and Community-Level Interaction Insights into Carbon Utilization and Element Cycling Functions of Hydrothermarchaeota in Hydrothermal Sediment.</title>
        <authorList>
            <person name="Zhou Z."/>
            <person name="Liu Y."/>
            <person name="Xu W."/>
            <person name="Pan J."/>
            <person name="Luo Z.H."/>
            <person name="Li M."/>
        </authorList>
    </citation>
    <scope>NUCLEOTIDE SEQUENCE [LARGE SCALE GENOMIC DNA]</scope>
    <source>
        <strain evidence="3">SpSt-125</strain>
    </source>
</reference>
<feature type="transmembrane region" description="Helical" evidence="1">
    <location>
        <begin position="7"/>
        <end position="28"/>
    </location>
</feature>
<keyword evidence="1" id="KW-0812">Transmembrane</keyword>
<keyword evidence="1" id="KW-1133">Transmembrane helix</keyword>
<accession>A0A7J2U5T9</accession>
<sequence>MPRGNPGVYYAAHLWSPLYIVGYSTLSYEVYEDFGAPDYIIVPVGSGGLLLGVVNGFEKLKERGLIEKVPQVIGVQGCFSLHNHL</sequence>
<evidence type="ECO:0000313" key="3">
    <source>
        <dbReference type="EMBL" id="HEM67687.1"/>
    </source>
</evidence>
<dbReference type="InterPro" id="IPR001926">
    <property type="entry name" value="TrpB-like_PALP"/>
</dbReference>
<dbReference type="InterPro" id="IPR036052">
    <property type="entry name" value="TrpB-like_PALP_sf"/>
</dbReference>
<dbReference type="Gene3D" id="3.40.50.1100">
    <property type="match status" value="1"/>
</dbReference>
<gene>
    <name evidence="3" type="ORF">ENO26_09045</name>
</gene>
<name>A0A7J2U5T9_9CREN</name>
<dbReference type="AlphaFoldDB" id="A0A7J2U5T9"/>
<feature type="transmembrane region" description="Helical" evidence="1">
    <location>
        <begin position="40"/>
        <end position="57"/>
    </location>
</feature>
<evidence type="ECO:0000256" key="1">
    <source>
        <dbReference type="SAM" id="Phobius"/>
    </source>
</evidence>
<protein>
    <submittedName>
        <fullName evidence="3">Pyridoxal-phosphate dependent enzyme</fullName>
    </submittedName>
</protein>
<comment type="caution">
    <text evidence="3">The sequence shown here is derived from an EMBL/GenBank/DDBJ whole genome shotgun (WGS) entry which is preliminary data.</text>
</comment>
<feature type="domain" description="Tryptophan synthase beta chain-like PALP" evidence="2">
    <location>
        <begin position="6"/>
        <end position="77"/>
    </location>
</feature>
<organism evidence="3">
    <name type="scientific">Ignisphaera aggregans</name>
    <dbReference type="NCBI Taxonomy" id="334771"/>
    <lineage>
        <taxon>Archaea</taxon>
        <taxon>Thermoproteota</taxon>
        <taxon>Thermoprotei</taxon>
        <taxon>Desulfurococcales</taxon>
        <taxon>Desulfurococcaceae</taxon>
        <taxon>Ignisphaera</taxon>
    </lineage>
</organism>
<evidence type="ECO:0000259" key="2">
    <source>
        <dbReference type="Pfam" id="PF00291"/>
    </source>
</evidence>
<dbReference type="SUPFAM" id="SSF53686">
    <property type="entry name" value="Tryptophan synthase beta subunit-like PLP-dependent enzymes"/>
    <property type="match status" value="1"/>
</dbReference>